<gene>
    <name evidence="1" type="ORF">C5Y96_18940</name>
</gene>
<evidence type="ECO:0000313" key="2">
    <source>
        <dbReference type="Proteomes" id="UP000240009"/>
    </source>
</evidence>
<dbReference type="RefSeq" id="WP_105356529.1">
    <property type="nucleotide sequence ID" value="NZ_PUIA01000057.1"/>
</dbReference>
<evidence type="ECO:0000313" key="1">
    <source>
        <dbReference type="EMBL" id="PQO27604.1"/>
    </source>
</evidence>
<dbReference type="EMBL" id="PUIA01000057">
    <property type="protein sequence ID" value="PQO27604.1"/>
    <property type="molecule type" value="Genomic_DNA"/>
</dbReference>
<reference evidence="1 2" key="1">
    <citation type="submission" date="2018-02" db="EMBL/GenBank/DDBJ databases">
        <title>Comparative genomes isolates from brazilian mangrove.</title>
        <authorList>
            <person name="Araujo J.E."/>
            <person name="Taketani R.G."/>
            <person name="Silva M.C.P."/>
            <person name="Loureco M.V."/>
            <person name="Andreote F.D."/>
        </authorList>
    </citation>
    <scope>NUCLEOTIDE SEQUENCE [LARGE SCALE GENOMIC DNA]</scope>
    <source>
        <strain evidence="1 2">HEX-2 MGV</strain>
    </source>
</reference>
<dbReference type="OrthoDB" id="5522207at2"/>
<proteinExistence type="predicted"/>
<dbReference type="Proteomes" id="UP000240009">
    <property type="component" value="Unassembled WGS sequence"/>
</dbReference>
<name>A0A2S8F6P0_9BACT</name>
<protein>
    <recommendedName>
        <fullName evidence="3">Type I restriction endonuclease subunit M</fullName>
    </recommendedName>
</protein>
<accession>A0A2S8F6P0</accession>
<organism evidence="1 2">
    <name type="scientific">Blastopirellula marina</name>
    <dbReference type="NCBI Taxonomy" id="124"/>
    <lineage>
        <taxon>Bacteria</taxon>
        <taxon>Pseudomonadati</taxon>
        <taxon>Planctomycetota</taxon>
        <taxon>Planctomycetia</taxon>
        <taxon>Pirellulales</taxon>
        <taxon>Pirellulaceae</taxon>
        <taxon>Blastopirellula</taxon>
    </lineage>
</organism>
<dbReference type="AlphaFoldDB" id="A0A2S8F6P0"/>
<evidence type="ECO:0008006" key="3">
    <source>
        <dbReference type="Google" id="ProtNLM"/>
    </source>
</evidence>
<comment type="caution">
    <text evidence="1">The sequence shown here is derived from an EMBL/GenBank/DDBJ whole genome shotgun (WGS) entry which is preliminary data.</text>
</comment>
<sequence length="95" mass="10402">MIDSVRPRFRIGTVVATPGALEAMERTGTAPHELIGRHGKGDWGDVCEEDSEANEIALKDGARVLSAYHLKDGTKLYVITEADRSSTCILLPEEY</sequence>